<dbReference type="Proteomes" id="UP001159427">
    <property type="component" value="Unassembled WGS sequence"/>
</dbReference>
<dbReference type="Pfam" id="PF00013">
    <property type="entry name" value="KH_1"/>
    <property type="match status" value="2"/>
</dbReference>
<evidence type="ECO:0000256" key="1">
    <source>
        <dbReference type="ARBA" id="ARBA00022737"/>
    </source>
</evidence>
<keyword evidence="2" id="KW-0694">RNA-binding</keyword>
<protein>
    <recommendedName>
        <fullName evidence="5">K Homology domain-containing protein</fullName>
    </recommendedName>
</protein>
<evidence type="ECO:0000256" key="2">
    <source>
        <dbReference type="PROSITE-ProRule" id="PRU00117"/>
    </source>
</evidence>
<evidence type="ECO:0000259" key="5">
    <source>
        <dbReference type="SMART" id="SM00322"/>
    </source>
</evidence>
<feature type="coiled-coil region" evidence="3">
    <location>
        <begin position="74"/>
        <end position="101"/>
    </location>
</feature>
<feature type="domain" description="K Homology" evidence="5">
    <location>
        <begin position="103"/>
        <end position="167"/>
    </location>
</feature>
<gene>
    <name evidence="6" type="ORF">PEVE_00044914</name>
</gene>
<dbReference type="PANTHER" id="PTHR10288">
    <property type="entry name" value="KH DOMAIN CONTAINING RNA BINDING PROTEIN"/>
    <property type="match status" value="1"/>
</dbReference>
<evidence type="ECO:0000313" key="6">
    <source>
        <dbReference type="EMBL" id="CAH3018808.1"/>
    </source>
</evidence>
<sequence>MFPVMSRFRGRQRRPRGQSSLCDSSMSALADQEERIEIPPEKVGLVIGRQGRRLKEIREECGVQIFIKDNLAHLRGTAEQVQRAKNMIEEILNTNNREEGTSFKKLENLLIPQHVIGQVLGRGRERLRTIQTTIGVELKVINDTFYIKGATKKEEKQAERQLKEAANLALKQLQRTTRFTKFVYVGMAQLTENHEFKLTIAPPRRTNVSLGENSYKLELLEHPLKEETYLGFANVDRIKEKVVEVLRKIHGEKREEEVMVDMWCHFGHAYITKIDEDELEETFTLKDVQEKLEIETSRTWKSLFIEGVEDMEVEGVEKHLPSKASKEDIRHDFTFYTPSCRDVRVKAWLMETEGETASAMAFSRGTPITVKNILTRVVSDERGDTSDTPCFHICSQFQTRLKVDILIPSKDLDCRLSIRTCTNYAPKTPQDEEEDKILEDYLMGMKIEDGQLSLRPASELHEGFDLFYKRRSLRKTYQYEMDGEQFSLTVCKDQATNVCPYEPDASNIEEIPAKADIHLHCEEWDRLLNEGNWEPEQIADKLPAFLKFLRQVQSSVAVSHG</sequence>
<organism evidence="6 7">
    <name type="scientific">Porites evermanni</name>
    <dbReference type="NCBI Taxonomy" id="104178"/>
    <lineage>
        <taxon>Eukaryota</taxon>
        <taxon>Metazoa</taxon>
        <taxon>Cnidaria</taxon>
        <taxon>Anthozoa</taxon>
        <taxon>Hexacorallia</taxon>
        <taxon>Scleractinia</taxon>
        <taxon>Fungiina</taxon>
        <taxon>Poritidae</taxon>
        <taxon>Porites</taxon>
    </lineage>
</organism>
<dbReference type="InterPro" id="IPR004088">
    <property type="entry name" value="KH_dom_type_1"/>
</dbReference>
<name>A0ABN8LNR1_9CNID</name>
<proteinExistence type="predicted"/>
<accession>A0ABN8LNR1</accession>
<dbReference type="InterPro" id="IPR036612">
    <property type="entry name" value="KH_dom_type_1_sf"/>
</dbReference>
<dbReference type="CDD" id="cd00105">
    <property type="entry name" value="KH-I"/>
    <property type="match status" value="1"/>
</dbReference>
<dbReference type="InterPro" id="IPR004087">
    <property type="entry name" value="KH_dom"/>
</dbReference>
<keyword evidence="3" id="KW-0175">Coiled coil</keyword>
<feature type="domain" description="K Homology" evidence="5">
    <location>
        <begin position="30"/>
        <end position="93"/>
    </location>
</feature>
<evidence type="ECO:0000313" key="7">
    <source>
        <dbReference type="Proteomes" id="UP001159427"/>
    </source>
</evidence>
<keyword evidence="1" id="KW-0677">Repeat</keyword>
<evidence type="ECO:0000256" key="4">
    <source>
        <dbReference type="SAM" id="MobiDB-lite"/>
    </source>
</evidence>
<dbReference type="SUPFAM" id="SSF54791">
    <property type="entry name" value="Eukaryotic type KH-domain (KH-domain type I)"/>
    <property type="match status" value="2"/>
</dbReference>
<feature type="region of interest" description="Disordered" evidence="4">
    <location>
        <begin position="1"/>
        <end position="22"/>
    </location>
</feature>
<dbReference type="Gene3D" id="3.30.1370.10">
    <property type="entry name" value="K Homology domain, type 1"/>
    <property type="match status" value="1"/>
</dbReference>
<dbReference type="SMART" id="SM00322">
    <property type="entry name" value="KH"/>
    <property type="match status" value="2"/>
</dbReference>
<reference evidence="6 7" key="1">
    <citation type="submission" date="2022-05" db="EMBL/GenBank/DDBJ databases">
        <authorList>
            <consortium name="Genoscope - CEA"/>
            <person name="William W."/>
        </authorList>
    </citation>
    <scope>NUCLEOTIDE SEQUENCE [LARGE SCALE GENOMIC DNA]</scope>
</reference>
<feature type="coiled-coil region" evidence="3">
    <location>
        <begin position="148"/>
        <end position="176"/>
    </location>
</feature>
<comment type="caution">
    <text evidence="6">The sequence shown here is derived from an EMBL/GenBank/DDBJ whole genome shotgun (WGS) entry which is preliminary data.</text>
</comment>
<keyword evidence="7" id="KW-1185">Reference proteome</keyword>
<evidence type="ECO:0000256" key="3">
    <source>
        <dbReference type="SAM" id="Coils"/>
    </source>
</evidence>
<dbReference type="PROSITE" id="PS50084">
    <property type="entry name" value="KH_TYPE_1"/>
    <property type="match status" value="2"/>
</dbReference>
<dbReference type="EMBL" id="CALNXI010000097">
    <property type="protein sequence ID" value="CAH3018808.1"/>
    <property type="molecule type" value="Genomic_DNA"/>
</dbReference>